<organism evidence="2 3">
    <name type="scientific">Tindallia magadiensis</name>
    <dbReference type="NCBI Taxonomy" id="69895"/>
    <lineage>
        <taxon>Bacteria</taxon>
        <taxon>Bacillati</taxon>
        <taxon>Bacillota</taxon>
        <taxon>Clostridia</taxon>
        <taxon>Peptostreptococcales</taxon>
        <taxon>Tindalliaceae</taxon>
        <taxon>Tindallia</taxon>
    </lineage>
</organism>
<accession>A0A1I3FJA2</accession>
<keyword evidence="1" id="KW-1133">Transmembrane helix</keyword>
<protein>
    <submittedName>
        <fullName evidence="2">Uncharacterized protein</fullName>
    </submittedName>
</protein>
<evidence type="ECO:0000313" key="3">
    <source>
        <dbReference type="Proteomes" id="UP000199287"/>
    </source>
</evidence>
<keyword evidence="3" id="KW-1185">Reference proteome</keyword>
<evidence type="ECO:0000313" key="2">
    <source>
        <dbReference type="EMBL" id="SFI11313.1"/>
    </source>
</evidence>
<dbReference type="AlphaFoldDB" id="A0A1I3FJA2"/>
<dbReference type="EMBL" id="FOQA01000006">
    <property type="protein sequence ID" value="SFI11313.1"/>
    <property type="molecule type" value="Genomic_DNA"/>
</dbReference>
<name>A0A1I3FJA2_9FIRM</name>
<reference evidence="3" key="1">
    <citation type="submission" date="2016-10" db="EMBL/GenBank/DDBJ databases">
        <authorList>
            <person name="Varghese N."/>
            <person name="Submissions S."/>
        </authorList>
    </citation>
    <scope>NUCLEOTIDE SEQUENCE [LARGE SCALE GENOMIC DNA]</scope>
    <source>
        <strain evidence="3">Z-7934</strain>
    </source>
</reference>
<proteinExistence type="predicted"/>
<keyword evidence="1" id="KW-0812">Transmembrane</keyword>
<keyword evidence="1" id="KW-0472">Membrane</keyword>
<dbReference type="Proteomes" id="UP000199287">
    <property type="component" value="Unassembled WGS sequence"/>
</dbReference>
<sequence>MDKNKSLYHETEYLNDFIDELIMECKPTAPPYLDQDMANMLETVRSVKRLKSDEEKWDWQEPQQKSETSTLFLSPRRKKWIKWISVAATIFLIVGVLKIQRAPEELMELASTDIAMEESVDMQKDAAPQDAAPRAFSVTEEASEAAMMDPVDKKSTATVFNVIDRNYLELNLLEEPFGVHQFKVSEEIQEQLTAYPVQPGALISINFEEMETEQWKLINLEQIDQVMVTGIFHGAVDSNSVEVSINGHYRVLSVSEEAAEEMKHISERMAEEASQEKFVRMTITSSEIMLNGEVKTIEVLE</sequence>
<feature type="transmembrane region" description="Helical" evidence="1">
    <location>
        <begin position="80"/>
        <end position="99"/>
    </location>
</feature>
<dbReference type="RefSeq" id="WP_093372623.1">
    <property type="nucleotide sequence ID" value="NZ_FOQA01000006.1"/>
</dbReference>
<dbReference type="STRING" id="69895.SAMN05192551_106200"/>
<dbReference type="OrthoDB" id="9818358at2"/>
<evidence type="ECO:0000256" key="1">
    <source>
        <dbReference type="SAM" id="Phobius"/>
    </source>
</evidence>
<gene>
    <name evidence="2" type="ORF">SAMN05192551_106200</name>
</gene>